<organism evidence="1 2">
    <name type="scientific">Cichorium intybus</name>
    <name type="common">Chicory</name>
    <dbReference type="NCBI Taxonomy" id="13427"/>
    <lineage>
        <taxon>Eukaryota</taxon>
        <taxon>Viridiplantae</taxon>
        <taxon>Streptophyta</taxon>
        <taxon>Embryophyta</taxon>
        <taxon>Tracheophyta</taxon>
        <taxon>Spermatophyta</taxon>
        <taxon>Magnoliopsida</taxon>
        <taxon>eudicotyledons</taxon>
        <taxon>Gunneridae</taxon>
        <taxon>Pentapetalae</taxon>
        <taxon>asterids</taxon>
        <taxon>campanulids</taxon>
        <taxon>Asterales</taxon>
        <taxon>Asteraceae</taxon>
        <taxon>Cichorioideae</taxon>
        <taxon>Cichorieae</taxon>
        <taxon>Cichoriinae</taxon>
        <taxon>Cichorium</taxon>
    </lineage>
</organism>
<accession>A0ACB9CUW1</accession>
<keyword evidence="2" id="KW-1185">Reference proteome</keyword>
<sequence length="96" mass="11237">MPLSRECRRPEETVTIECRCRVLAEPKSVDRTEKRREESLLPPADRKRRRLPEASLEEKAASLLQLIAVDVVFDRGRREVYFIGQRKKDEKSNGKN</sequence>
<reference evidence="1 2" key="2">
    <citation type="journal article" date="2022" name="Mol. Ecol. Resour.">
        <title>The genomes of chicory, endive, great burdock and yacon provide insights into Asteraceae paleo-polyploidization history and plant inulin production.</title>
        <authorList>
            <person name="Fan W."/>
            <person name="Wang S."/>
            <person name="Wang H."/>
            <person name="Wang A."/>
            <person name="Jiang F."/>
            <person name="Liu H."/>
            <person name="Zhao H."/>
            <person name="Xu D."/>
            <person name="Zhang Y."/>
        </authorList>
    </citation>
    <scope>NUCLEOTIDE SEQUENCE [LARGE SCALE GENOMIC DNA]</scope>
    <source>
        <strain evidence="2">cv. Punajuju</strain>
        <tissue evidence="1">Leaves</tissue>
    </source>
</reference>
<dbReference type="EMBL" id="CM042013">
    <property type="protein sequence ID" value="KAI3738158.1"/>
    <property type="molecule type" value="Genomic_DNA"/>
</dbReference>
<protein>
    <submittedName>
        <fullName evidence="1">Uncharacterized protein</fullName>
    </submittedName>
</protein>
<name>A0ACB9CUW1_CICIN</name>
<dbReference type="Proteomes" id="UP001055811">
    <property type="component" value="Linkage Group LG05"/>
</dbReference>
<reference evidence="2" key="1">
    <citation type="journal article" date="2022" name="Mol. Ecol. Resour.">
        <title>The genomes of chicory, endive, great burdock and yacon provide insights into Asteraceae palaeo-polyploidization history and plant inulin production.</title>
        <authorList>
            <person name="Fan W."/>
            <person name="Wang S."/>
            <person name="Wang H."/>
            <person name="Wang A."/>
            <person name="Jiang F."/>
            <person name="Liu H."/>
            <person name="Zhao H."/>
            <person name="Xu D."/>
            <person name="Zhang Y."/>
        </authorList>
    </citation>
    <scope>NUCLEOTIDE SEQUENCE [LARGE SCALE GENOMIC DNA]</scope>
    <source>
        <strain evidence="2">cv. Punajuju</strain>
    </source>
</reference>
<evidence type="ECO:0000313" key="2">
    <source>
        <dbReference type="Proteomes" id="UP001055811"/>
    </source>
</evidence>
<evidence type="ECO:0000313" key="1">
    <source>
        <dbReference type="EMBL" id="KAI3738158.1"/>
    </source>
</evidence>
<proteinExistence type="predicted"/>
<comment type="caution">
    <text evidence="1">The sequence shown here is derived from an EMBL/GenBank/DDBJ whole genome shotgun (WGS) entry which is preliminary data.</text>
</comment>
<gene>
    <name evidence="1" type="ORF">L2E82_28177</name>
</gene>